<proteinExistence type="predicted"/>
<dbReference type="AlphaFoldDB" id="X1LAL5"/>
<evidence type="ECO:0000313" key="1">
    <source>
        <dbReference type="EMBL" id="GAI16362.1"/>
    </source>
</evidence>
<accession>X1LAL5</accession>
<reference evidence="1" key="1">
    <citation type="journal article" date="2014" name="Front. Microbiol.">
        <title>High frequency of phylogenetically diverse reductive dehalogenase-homologous genes in deep subseafloor sedimentary metagenomes.</title>
        <authorList>
            <person name="Kawai M."/>
            <person name="Futagami T."/>
            <person name="Toyoda A."/>
            <person name="Takaki Y."/>
            <person name="Nishi S."/>
            <person name="Hori S."/>
            <person name="Arai W."/>
            <person name="Tsubouchi T."/>
            <person name="Morono Y."/>
            <person name="Uchiyama I."/>
            <person name="Ito T."/>
            <person name="Fujiyama A."/>
            <person name="Inagaki F."/>
            <person name="Takami H."/>
        </authorList>
    </citation>
    <scope>NUCLEOTIDE SEQUENCE</scope>
    <source>
        <strain evidence="1">Expedition CK06-06</strain>
    </source>
</reference>
<organism evidence="1">
    <name type="scientific">marine sediment metagenome</name>
    <dbReference type="NCBI Taxonomy" id="412755"/>
    <lineage>
        <taxon>unclassified sequences</taxon>
        <taxon>metagenomes</taxon>
        <taxon>ecological metagenomes</taxon>
    </lineage>
</organism>
<protein>
    <submittedName>
        <fullName evidence="1">Uncharacterized protein</fullName>
    </submittedName>
</protein>
<dbReference type="EMBL" id="BARV01005586">
    <property type="protein sequence ID" value="GAI16362.1"/>
    <property type="molecule type" value="Genomic_DNA"/>
</dbReference>
<gene>
    <name evidence="1" type="ORF">S06H3_11492</name>
</gene>
<feature type="non-terminal residue" evidence="1">
    <location>
        <position position="40"/>
    </location>
</feature>
<comment type="caution">
    <text evidence="1">The sequence shown here is derived from an EMBL/GenBank/DDBJ whole genome shotgun (WGS) entry which is preliminary data.</text>
</comment>
<sequence>MDKALERRIGQDLIGQNEDVIEVVRMAFPRVSEYIDDHPE</sequence>
<name>X1LAL5_9ZZZZ</name>